<dbReference type="SUPFAM" id="SSF54427">
    <property type="entry name" value="NTF2-like"/>
    <property type="match status" value="1"/>
</dbReference>
<feature type="domain" description="YchJ-like middle NTF2-like" evidence="1">
    <location>
        <begin position="35"/>
        <end position="133"/>
    </location>
</feature>
<dbReference type="PANTHER" id="PTHR33747:SF1">
    <property type="entry name" value="ADENYLATE CYCLASE-ASSOCIATED CAP C-TERMINAL DOMAIN-CONTAINING PROTEIN"/>
    <property type="match status" value="1"/>
</dbReference>
<dbReference type="InterPro" id="IPR048469">
    <property type="entry name" value="YchJ-like_M"/>
</dbReference>
<dbReference type="Pfam" id="PF02810">
    <property type="entry name" value="SEC-C"/>
    <property type="match status" value="1"/>
</dbReference>
<dbReference type="Pfam" id="PF17775">
    <property type="entry name" value="YchJ_M-like"/>
    <property type="match status" value="1"/>
</dbReference>
<organism evidence="2 3">
    <name type="scientific">Sinobacterium norvegicum</name>
    <dbReference type="NCBI Taxonomy" id="1641715"/>
    <lineage>
        <taxon>Bacteria</taxon>
        <taxon>Pseudomonadati</taxon>
        <taxon>Pseudomonadota</taxon>
        <taxon>Gammaproteobacteria</taxon>
        <taxon>Cellvibrionales</taxon>
        <taxon>Spongiibacteraceae</taxon>
        <taxon>Sinobacterium</taxon>
    </lineage>
</organism>
<proteinExistence type="predicted"/>
<dbReference type="NCBIfam" id="NF002486">
    <property type="entry name" value="PRK01752.1"/>
    <property type="match status" value="1"/>
</dbReference>
<dbReference type="InterPro" id="IPR004027">
    <property type="entry name" value="SEC_C_motif"/>
</dbReference>
<dbReference type="InterPro" id="IPR032710">
    <property type="entry name" value="NTF2-like_dom_sf"/>
</dbReference>
<evidence type="ECO:0000259" key="1">
    <source>
        <dbReference type="Pfam" id="PF17775"/>
    </source>
</evidence>
<dbReference type="SUPFAM" id="SSF103642">
    <property type="entry name" value="Sec-C motif"/>
    <property type="match status" value="1"/>
</dbReference>
<dbReference type="Proteomes" id="UP000838100">
    <property type="component" value="Unassembled WGS sequence"/>
</dbReference>
<name>A0ABN8EQZ3_9GAMM</name>
<evidence type="ECO:0000313" key="3">
    <source>
        <dbReference type="Proteomes" id="UP000838100"/>
    </source>
</evidence>
<evidence type="ECO:0000313" key="2">
    <source>
        <dbReference type="EMBL" id="CAH0993428.1"/>
    </source>
</evidence>
<accession>A0ABN8EQZ3</accession>
<dbReference type="Gene3D" id="3.10.450.50">
    <property type="match status" value="1"/>
</dbReference>
<protein>
    <recommendedName>
        <fullName evidence="1">YchJ-like middle NTF2-like domain-containing protein</fullName>
    </recommendedName>
</protein>
<gene>
    <name evidence="2" type="ORF">SIN8267_03577</name>
</gene>
<dbReference type="PANTHER" id="PTHR33747">
    <property type="entry name" value="UPF0225 PROTEIN SCO1677"/>
    <property type="match status" value="1"/>
</dbReference>
<dbReference type="RefSeq" id="WP_237446107.1">
    <property type="nucleotide sequence ID" value="NZ_CAKLPX010000009.1"/>
</dbReference>
<sequence length="160" mass="18178">MHKRTLQAGRCYCGLPTDYSLCCGPLHRGAAHAETAEQLMRSRYSACCLDLVDYLIDTTHASTKASYQPQELADWLQQSQWCSLQIVSSSNGGGHSDHVDFVAYHQEDKQLLQHREYSLFKRDADQHWYFVGGEHRNDIAIERNQSCPCGSGKKHKKCCL</sequence>
<reference evidence="2" key="1">
    <citation type="submission" date="2021-12" db="EMBL/GenBank/DDBJ databases">
        <authorList>
            <person name="Rodrigo-Torres L."/>
            <person name="Arahal R. D."/>
            <person name="Lucena T."/>
        </authorList>
    </citation>
    <scope>NUCLEOTIDE SEQUENCE</scope>
    <source>
        <strain evidence="2">CECT 8267</strain>
    </source>
</reference>
<dbReference type="EMBL" id="CAKLPX010000009">
    <property type="protein sequence ID" value="CAH0993428.1"/>
    <property type="molecule type" value="Genomic_DNA"/>
</dbReference>
<keyword evidence="3" id="KW-1185">Reference proteome</keyword>
<comment type="caution">
    <text evidence="2">The sequence shown here is derived from an EMBL/GenBank/DDBJ whole genome shotgun (WGS) entry which is preliminary data.</text>
</comment>